<dbReference type="Gene3D" id="1.10.10.1150">
    <property type="entry name" value="Coenzyme PQQ synthesis protein D (PqqD)"/>
    <property type="match status" value="1"/>
</dbReference>
<dbReference type="Pfam" id="PF05402">
    <property type="entry name" value="PqqD"/>
    <property type="match status" value="1"/>
</dbReference>
<comment type="caution">
    <text evidence="1">The sequence shown here is derived from an EMBL/GenBank/DDBJ whole genome shotgun (WGS) entry which is preliminary data.</text>
</comment>
<dbReference type="AlphaFoldDB" id="A0A1J4SAI6"/>
<dbReference type="EMBL" id="MNUO01000128">
    <property type="protein sequence ID" value="OIN95754.1"/>
    <property type="molecule type" value="Genomic_DNA"/>
</dbReference>
<proteinExistence type="predicted"/>
<reference evidence="1 2" key="1">
    <citation type="journal article" date="2016" name="Environ. Microbiol.">
        <title>Genomic resolution of a cold subsurface aquifer community provides metabolic insights for novel microbes adapted to high CO concentrations.</title>
        <authorList>
            <person name="Probst A.J."/>
            <person name="Castelle C.J."/>
            <person name="Singh A."/>
            <person name="Brown C.T."/>
            <person name="Anantharaman K."/>
            <person name="Sharon I."/>
            <person name="Hug L.A."/>
            <person name="Burstein D."/>
            <person name="Emerson J.B."/>
            <person name="Thomas B.C."/>
            <person name="Banfield J.F."/>
        </authorList>
    </citation>
    <scope>NUCLEOTIDE SEQUENCE [LARGE SCALE GENOMIC DNA]</scope>
    <source>
        <strain evidence="1">CG1_02_38_46</strain>
    </source>
</reference>
<dbReference type="InterPro" id="IPR008792">
    <property type="entry name" value="PQQD"/>
</dbReference>
<dbReference type="InterPro" id="IPR041881">
    <property type="entry name" value="PqqD_sf"/>
</dbReference>
<organism evidence="1 2">
    <name type="scientific">Candidatus Desantisbacteria bacterium CG1_02_38_46</name>
    <dbReference type="NCBI Taxonomy" id="1817893"/>
    <lineage>
        <taxon>Bacteria</taxon>
        <taxon>Candidatus Desantisiibacteriota</taxon>
    </lineage>
</organism>
<dbReference type="Proteomes" id="UP000182278">
    <property type="component" value="Unassembled WGS sequence"/>
</dbReference>
<protein>
    <recommendedName>
        <fullName evidence="3">PqqD family protein</fullName>
    </recommendedName>
</protein>
<name>A0A1J4SAI6_9BACT</name>
<gene>
    <name evidence="1" type="ORF">AUJ66_08290</name>
</gene>
<sequence length="124" mass="14681">MKLTREDSLKAKPVRNQKLLWEKDEKGNVLIYIPRRKTAWTHLFSFIFSESGKKTIILDEIGSKVWEMCDGEKTVEEIISFFCKEYKLNLREAEVSIFAYFKKLAEKRLIGLMMTKEEKNARNI</sequence>
<evidence type="ECO:0000313" key="1">
    <source>
        <dbReference type="EMBL" id="OIN95754.1"/>
    </source>
</evidence>
<accession>A0A1J4SAI6</accession>
<dbReference type="STRING" id="1817893.AUJ66_08290"/>
<evidence type="ECO:0000313" key="2">
    <source>
        <dbReference type="Proteomes" id="UP000182278"/>
    </source>
</evidence>
<evidence type="ECO:0008006" key="3">
    <source>
        <dbReference type="Google" id="ProtNLM"/>
    </source>
</evidence>